<dbReference type="SUPFAM" id="SSF53822">
    <property type="entry name" value="Periplasmic binding protein-like I"/>
    <property type="match status" value="1"/>
</dbReference>
<dbReference type="AlphaFoldDB" id="A0A3S4UQ29"/>
<evidence type="ECO:0000256" key="2">
    <source>
        <dbReference type="ARBA" id="ARBA00023125"/>
    </source>
</evidence>
<dbReference type="InterPro" id="IPR046335">
    <property type="entry name" value="LacI/GalR-like_sensor"/>
</dbReference>
<dbReference type="SMART" id="SM00354">
    <property type="entry name" value="HTH_LACI"/>
    <property type="match status" value="1"/>
</dbReference>
<dbReference type="InterPro" id="IPR000843">
    <property type="entry name" value="HTH_LacI"/>
</dbReference>
<keyword evidence="3" id="KW-0804">Transcription</keyword>
<organism evidence="5 6">
    <name type="scientific">Actinomyces slackii</name>
    <dbReference type="NCBI Taxonomy" id="52774"/>
    <lineage>
        <taxon>Bacteria</taxon>
        <taxon>Bacillati</taxon>
        <taxon>Actinomycetota</taxon>
        <taxon>Actinomycetes</taxon>
        <taxon>Actinomycetales</taxon>
        <taxon>Actinomycetaceae</taxon>
        <taxon>Actinomyces</taxon>
    </lineage>
</organism>
<dbReference type="CDD" id="cd01392">
    <property type="entry name" value="HTH_LacI"/>
    <property type="match status" value="1"/>
</dbReference>
<reference evidence="5 6" key="1">
    <citation type="submission" date="2018-12" db="EMBL/GenBank/DDBJ databases">
        <authorList>
            <consortium name="Pathogen Informatics"/>
        </authorList>
    </citation>
    <scope>NUCLEOTIDE SEQUENCE [LARGE SCALE GENOMIC DNA]</scope>
    <source>
        <strain evidence="5 6">NCTC11923</strain>
    </source>
</reference>
<feature type="domain" description="HTH lacI-type" evidence="4">
    <location>
        <begin position="3"/>
        <end position="57"/>
    </location>
</feature>
<evidence type="ECO:0000256" key="1">
    <source>
        <dbReference type="ARBA" id="ARBA00023015"/>
    </source>
</evidence>
<protein>
    <submittedName>
        <fullName evidence="5">Catabolite control protein</fullName>
    </submittedName>
</protein>
<dbReference type="SUPFAM" id="SSF47413">
    <property type="entry name" value="lambda repressor-like DNA-binding domains"/>
    <property type="match status" value="1"/>
</dbReference>
<sequence length="339" mass="35101">MVATRAEVAALAGVSPSTVTYVLTGKRPTSPATRDRVHRAVETLGYRPSAAARSLASHSMHTVGVLFRRQRAIIDANDLDYVDGARAALESRGIQVVLPVLSTGALSEEINALVGSRAVDGAILMDVAHQDFRERLLVAGGLPTVLLGFSGAIDGAPWIDADFSEMAACSLRHLVELGHRRIMAVLRHVGSQGSNADHALARGLTEWAEALSITLVVRTVPDDPLAGASLVGAEGLEEGCTAVVAASSSALAGLVSAAHAHGLSIPADLSMVSLGTSETMGGRGITECCVDRVALGRAAGELLALHAAGQARGQPRLMPVRLTDHGSTAARRHDAPARP</sequence>
<evidence type="ECO:0000313" key="5">
    <source>
        <dbReference type="EMBL" id="VEG75669.1"/>
    </source>
</evidence>
<dbReference type="KEGG" id="asla:NCTC11923_02341"/>
<dbReference type="InterPro" id="IPR028082">
    <property type="entry name" value="Peripla_BP_I"/>
</dbReference>
<name>A0A3S4UQ29_9ACTO</name>
<evidence type="ECO:0000313" key="6">
    <source>
        <dbReference type="Proteomes" id="UP000276899"/>
    </source>
</evidence>
<dbReference type="GO" id="GO:0000976">
    <property type="term" value="F:transcription cis-regulatory region binding"/>
    <property type="evidence" value="ECO:0007669"/>
    <property type="project" value="TreeGrafter"/>
</dbReference>
<dbReference type="RefSeq" id="WP_026427961.1">
    <property type="nucleotide sequence ID" value="NZ_CBCRWE010000035.1"/>
</dbReference>
<dbReference type="PANTHER" id="PTHR30146:SF153">
    <property type="entry name" value="LACTOSE OPERON REPRESSOR"/>
    <property type="match status" value="1"/>
</dbReference>
<dbReference type="Pfam" id="PF00356">
    <property type="entry name" value="LacI"/>
    <property type="match status" value="1"/>
</dbReference>
<proteinExistence type="predicted"/>
<dbReference type="GO" id="GO:0003700">
    <property type="term" value="F:DNA-binding transcription factor activity"/>
    <property type="evidence" value="ECO:0007669"/>
    <property type="project" value="TreeGrafter"/>
</dbReference>
<dbReference type="InterPro" id="IPR010982">
    <property type="entry name" value="Lambda_DNA-bd_dom_sf"/>
</dbReference>
<dbReference type="PROSITE" id="PS50932">
    <property type="entry name" value="HTH_LACI_2"/>
    <property type="match status" value="1"/>
</dbReference>
<accession>A0A3S4UQ29</accession>
<dbReference type="Gene3D" id="1.10.260.40">
    <property type="entry name" value="lambda repressor-like DNA-binding domains"/>
    <property type="match status" value="1"/>
</dbReference>
<dbReference type="Proteomes" id="UP000276899">
    <property type="component" value="Chromosome"/>
</dbReference>
<keyword evidence="2" id="KW-0238">DNA-binding</keyword>
<dbReference type="Gene3D" id="3.40.50.2300">
    <property type="match status" value="2"/>
</dbReference>
<keyword evidence="1" id="KW-0805">Transcription regulation</keyword>
<dbReference type="Pfam" id="PF13377">
    <property type="entry name" value="Peripla_BP_3"/>
    <property type="match status" value="1"/>
</dbReference>
<evidence type="ECO:0000256" key="3">
    <source>
        <dbReference type="ARBA" id="ARBA00023163"/>
    </source>
</evidence>
<dbReference type="STRING" id="1278298.GCA_000428685_01331"/>
<dbReference type="PANTHER" id="PTHR30146">
    <property type="entry name" value="LACI-RELATED TRANSCRIPTIONAL REPRESSOR"/>
    <property type="match status" value="1"/>
</dbReference>
<keyword evidence="6" id="KW-1185">Reference proteome</keyword>
<evidence type="ECO:0000259" key="4">
    <source>
        <dbReference type="PROSITE" id="PS50932"/>
    </source>
</evidence>
<gene>
    <name evidence="5" type="primary">ccpA_5</name>
    <name evidence="5" type="ORF">NCTC11923_02341</name>
</gene>
<dbReference type="EMBL" id="LR134363">
    <property type="protein sequence ID" value="VEG75669.1"/>
    <property type="molecule type" value="Genomic_DNA"/>
</dbReference>